<keyword evidence="1" id="KW-0472">Membrane</keyword>
<feature type="domain" description="DUF4015" evidence="2">
    <location>
        <begin position="124"/>
        <end position="266"/>
    </location>
</feature>
<organism evidence="3 4">
    <name type="scientific">Faecalibacterium butyricigenerans</name>
    <dbReference type="NCBI Taxonomy" id="1851427"/>
    <lineage>
        <taxon>Bacteria</taxon>
        <taxon>Bacillati</taxon>
        <taxon>Bacillota</taxon>
        <taxon>Clostridia</taxon>
        <taxon>Eubacteriales</taxon>
        <taxon>Oscillospiraceae</taxon>
        <taxon>Faecalibacterium</taxon>
    </lineage>
</organism>
<keyword evidence="1" id="KW-0812">Transmembrane</keyword>
<sequence>MAKYKKVKRYHRSFYSPGMWAKKVVGIVVLVAVVLVVGWLAAPHVLDWATHTWYTVVRNRDLSASSGPAASSVAASSEAAAEPAASSEVQPASSEPAAAPANAIIEGSWGVLDTAAAQDEASLRAAAQELARQGAAYAVVTLKDSSGQILYPSALPAAAGSIEGAFLDPSLIASVLKENGLVPVAKLAAFRDPAAARANRGMAIGYTGQEYLWLDNKASAGGNPWLNPYSDEAVQFIGDLIGEVQSMGFDHVLMENVQFPLAQNGKQDFGSTGGRGRSAQLAADIALWDARFSGSVTLWYGYSLAQVTDGAATVGGKADALGVKNLVVEVPAKQTMDEAARNALSDALAASGVEHTVFWDDAAGLLR</sequence>
<accession>A0ABS8FCW7</accession>
<keyword evidence="4" id="KW-1185">Reference proteome</keyword>
<name>A0ABS8FCW7_9FIRM</name>
<dbReference type="EMBL" id="JAJEQL010000023">
    <property type="protein sequence ID" value="MCC2199908.1"/>
    <property type="molecule type" value="Genomic_DNA"/>
</dbReference>
<evidence type="ECO:0000313" key="3">
    <source>
        <dbReference type="EMBL" id="MCC2199908.1"/>
    </source>
</evidence>
<evidence type="ECO:0000313" key="4">
    <source>
        <dbReference type="Proteomes" id="UP001430637"/>
    </source>
</evidence>
<dbReference type="RefSeq" id="WP_227621377.1">
    <property type="nucleotide sequence ID" value="NZ_JAJEQL010000023.1"/>
</dbReference>
<gene>
    <name evidence="3" type="ORF">LKD23_09120</name>
</gene>
<dbReference type="InterPro" id="IPR025275">
    <property type="entry name" value="DUF4015"/>
</dbReference>
<protein>
    <recommendedName>
        <fullName evidence="2">DUF4015 domain-containing protein</fullName>
    </recommendedName>
</protein>
<keyword evidence="1" id="KW-1133">Transmembrane helix</keyword>
<evidence type="ECO:0000259" key="2">
    <source>
        <dbReference type="Pfam" id="PF13200"/>
    </source>
</evidence>
<proteinExistence type="predicted"/>
<dbReference type="Proteomes" id="UP001430637">
    <property type="component" value="Unassembled WGS sequence"/>
</dbReference>
<feature type="transmembrane region" description="Helical" evidence="1">
    <location>
        <begin position="20"/>
        <end position="42"/>
    </location>
</feature>
<comment type="caution">
    <text evidence="3">The sequence shown here is derived from an EMBL/GenBank/DDBJ whole genome shotgun (WGS) entry which is preliminary data.</text>
</comment>
<reference evidence="3" key="1">
    <citation type="submission" date="2021-10" db="EMBL/GenBank/DDBJ databases">
        <title>Anaerobic single-cell dispensing facilitates the cultivation of human gut bacteria.</title>
        <authorList>
            <person name="Afrizal A."/>
        </authorList>
    </citation>
    <scope>NUCLEOTIDE SEQUENCE</scope>
    <source>
        <strain evidence="3">CLA-AA-H233</strain>
    </source>
</reference>
<evidence type="ECO:0000256" key="1">
    <source>
        <dbReference type="SAM" id="Phobius"/>
    </source>
</evidence>
<dbReference type="Pfam" id="PF13200">
    <property type="entry name" value="DUF4015"/>
    <property type="match status" value="1"/>
</dbReference>